<dbReference type="AlphaFoldDB" id="A0A0Q9X3K8"/>
<keyword evidence="2" id="KW-1185">Reference proteome</keyword>
<evidence type="ECO:0000313" key="2">
    <source>
        <dbReference type="Proteomes" id="UP000007798"/>
    </source>
</evidence>
<dbReference type="EMBL" id="CH964232">
    <property type="protein sequence ID" value="KRF99517.1"/>
    <property type="molecule type" value="Genomic_DNA"/>
</dbReference>
<dbReference type="Pfam" id="PF06477">
    <property type="entry name" value="DUF1091"/>
    <property type="match status" value="1"/>
</dbReference>
<protein>
    <recommendedName>
        <fullName evidence="3">MD-2-related lipid-recognition domain-containing protein</fullName>
    </recommendedName>
</protein>
<dbReference type="OrthoDB" id="7845501at2759"/>
<organism evidence="1 2">
    <name type="scientific">Drosophila willistoni</name>
    <name type="common">Fruit fly</name>
    <dbReference type="NCBI Taxonomy" id="7260"/>
    <lineage>
        <taxon>Eukaryota</taxon>
        <taxon>Metazoa</taxon>
        <taxon>Ecdysozoa</taxon>
        <taxon>Arthropoda</taxon>
        <taxon>Hexapoda</taxon>
        <taxon>Insecta</taxon>
        <taxon>Pterygota</taxon>
        <taxon>Neoptera</taxon>
        <taxon>Endopterygota</taxon>
        <taxon>Diptera</taxon>
        <taxon>Brachycera</taxon>
        <taxon>Muscomorpha</taxon>
        <taxon>Ephydroidea</taxon>
        <taxon>Drosophilidae</taxon>
        <taxon>Drosophila</taxon>
        <taxon>Sophophora</taxon>
    </lineage>
</organism>
<name>A0A0Q9X3K8_DROWI</name>
<sequence>MSAIKVTEIAGHVEFTNVKCSPLDKNFADFEYCYIKAINRSYKYVSLKVNLFKMPVTKVKVNLSLMKRFNGYRPFLYNVTVDACNYLKNPSKNPIAQFLGGLYLPFTNMNHQCPFNHSLILDKLPIDHLNHQFSSVLPFPLGDYAFCTTWIAYDIIRADVKIFFTLS</sequence>
<proteinExistence type="predicted"/>
<dbReference type="InParanoid" id="A0A0Q9X3K8"/>
<gene>
    <name evidence="1" type="primary">Dwil\GK28163</name>
    <name evidence="1" type="ORF">Dwil_GK28163</name>
</gene>
<evidence type="ECO:0000313" key="1">
    <source>
        <dbReference type="EMBL" id="KRF99517.1"/>
    </source>
</evidence>
<evidence type="ECO:0008006" key="3">
    <source>
        <dbReference type="Google" id="ProtNLM"/>
    </source>
</evidence>
<accession>A0A0Q9X3K8</accession>
<dbReference type="Proteomes" id="UP000007798">
    <property type="component" value="Unassembled WGS sequence"/>
</dbReference>
<reference evidence="1 2" key="1">
    <citation type="journal article" date="2007" name="Nature">
        <title>Evolution of genes and genomes on the Drosophila phylogeny.</title>
        <authorList>
            <consortium name="Drosophila 12 Genomes Consortium"/>
            <person name="Clark A.G."/>
            <person name="Eisen M.B."/>
            <person name="Smith D.R."/>
            <person name="Bergman C.M."/>
            <person name="Oliver B."/>
            <person name="Markow T.A."/>
            <person name="Kaufman T.C."/>
            <person name="Kellis M."/>
            <person name="Gelbart W."/>
            <person name="Iyer V.N."/>
            <person name="Pollard D.A."/>
            <person name="Sackton T.B."/>
            <person name="Larracuente A.M."/>
            <person name="Singh N.D."/>
            <person name="Abad J.P."/>
            <person name="Abt D.N."/>
            <person name="Adryan B."/>
            <person name="Aguade M."/>
            <person name="Akashi H."/>
            <person name="Anderson W.W."/>
            <person name="Aquadro C.F."/>
            <person name="Ardell D.H."/>
            <person name="Arguello R."/>
            <person name="Artieri C.G."/>
            <person name="Barbash D.A."/>
            <person name="Barker D."/>
            <person name="Barsanti P."/>
            <person name="Batterham P."/>
            <person name="Batzoglou S."/>
            <person name="Begun D."/>
            <person name="Bhutkar A."/>
            <person name="Blanco E."/>
            <person name="Bosak S.A."/>
            <person name="Bradley R.K."/>
            <person name="Brand A.D."/>
            <person name="Brent M.R."/>
            <person name="Brooks A.N."/>
            <person name="Brown R.H."/>
            <person name="Butlin R.K."/>
            <person name="Caggese C."/>
            <person name="Calvi B.R."/>
            <person name="Bernardo de Carvalho A."/>
            <person name="Caspi A."/>
            <person name="Castrezana S."/>
            <person name="Celniker S.E."/>
            <person name="Chang J.L."/>
            <person name="Chapple C."/>
            <person name="Chatterji S."/>
            <person name="Chinwalla A."/>
            <person name="Civetta A."/>
            <person name="Clifton S.W."/>
            <person name="Comeron J.M."/>
            <person name="Costello J.C."/>
            <person name="Coyne J.A."/>
            <person name="Daub J."/>
            <person name="David R.G."/>
            <person name="Delcher A.L."/>
            <person name="Delehaunty K."/>
            <person name="Do C.B."/>
            <person name="Ebling H."/>
            <person name="Edwards K."/>
            <person name="Eickbush T."/>
            <person name="Evans J.D."/>
            <person name="Filipski A."/>
            <person name="Findeiss S."/>
            <person name="Freyhult E."/>
            <person name="Fulton L."/>
            <person name="Fulton R."/>
            <person name="Garcia A.C."/>
            <person name="Gardiner A."/>
            <person name="Garfield D.A."/>
            <person name="Garvin B.E."/>
            <person name="Gibson G."/>
            <person name="Gilbert D."/>
            <person name="Gnerre S."/>
            <person name="Godfrey J."/>
            <person name="Good R."/>
            <person name="Gotea V."/>
            <person name="Gravely B."/>
            <person name="Greenberg A.J."/>
            <person name="Griffiths-Jones S."/>
            <person name="Gross S."/>
            <person name="Guigo R."/>
            <person name="Gustafson E.A."/>
            <person name="Haerty W."/>
            <person name="Hahn M.W."/>
            <person name="Halligan D.L."/>
            <person name="Halpern A.L."/>
            <person name="Halter G.M."/>
            <person name="Han M.V."/>
            <person name="Heger A."/>
            <person name="Hillier L."/>
            <person name="Hinrichs A.S."/>
            <person name="Holmes I."/>
            <person name="Hoskins R.A."/>
            <person name="Hubisz M.J."/>
            <person name="Hultmark D."/>
            <person name="Huntley M.A."/>
            <person name="Jaffe D.B."/>
            <person name="Jagadeeshan S."/>
            <person name="Jeck W.R."/>
            <person name="Johnson J."/>
            <person name="Jones C.D."/>
            <person name="Jordan W.C."/>
            <person name="Karpen G.H."/>
            <person name="Kataoka E."/>
            <person name="Keightley P.D."/>
            <person name="Kheradpour P."/>
            <person name="Kirkness E.F."/>
            <person name="Koerich L.B."/>
            <person name="Kristiansen K."/>
            <person name="Kudrna D."/>
            <person name="Kulathinal R.J."/>
            <person name="Kumar S."/>
            <person name="Kwok R."/>
            <person name="Lander E."/>
            <person name="Langley C.H."/>
            <person name="Lapoint R."/>
            <person name="Lazzaro B.P."/>
            <person name="Lee S.J."/>
            <person name="Levesque L."/>
            <person name="Li R."/>
            <person name="Lin C.F."/>
            <person name="Lin M.F."/>
            <person name="Lindblad-Toh K."/>
            <person name="Llopart A."/>
            <person name="Long M."/>
            <person name="Low L."/>
            <person name="Lozovsky E."/>
            <person name="Lu J."/>
            <person name="Luo M."/>
            <person name="Machado C.A."/>
            <person name="Makalowski W."/>
            <person name="Marzo M."/>
            <person name="Matsuda M."/>
            <person name="Matzkin L."/>
            <person name="McAllister B."/>
            <person name="McBride C.S."/>
            <person name="McKernan B."/>
            <person name="McKernan K."/>
            <person name="Mendez-Lago M."/>
            <person name="Minx P."/>
            <person name="Mollenhauer M.U."/>
            <person name="Montooth K."/>
            <person name="Mount S.M."/>
            <person name="Mu X."/>
            <person name="Myers E."/>
            <person name="Negre B."/>
            <person name="Newfeld S."/>
            <person name="Nielsen R."/>
            <person name="Noor M.A."/>
            <person name="O'Grady P."/>
            <person name="Pachter L."/>
            <person name="Papaceit M."/>
            <person name="Parisi M.J."/>
            <person name="Parisi M."/>
            <person name="Parts L."/>
            <person name="Pedersen J.S."/>
            <person name="Pesole G."/>
            <person name="Phillippy A.M."/>
            <person name="Ponting C.P."/>
            <person name="Pop M."/>
            <person name="Porcelli D."/>
            <person name="Powell J.R."/>
            <person name="Prohaska S."/>
            <person name="Pruitt K."/>
            <person name="Puig M."/>
            <person name="Quesneville H."/>
            <person name="Ram K.R."/>
            <person name="Rand D."/>
            <person name="Rasmussen M.D."/>
            <person name="Reed L.K."/>
            <person name="Reenan R."/>
            <person name="Reily A."/>
            <person name="Remington K.A."/>
            <person name="Rieger T.T."/>
            <person name="Ritchie M.G."/>
            <person name="Robin C."/>
            <person name="Rogers Y.H."/>
            <person name="Rohde C."/>
            <person name="Rozas J."/>
            <person name="Rubenfield M.J."/>
            <person name="Ruiz A."/>
            <person name="Russo S."/>
            <person name="Salzberg S.L."/>
            <person name="Sanchez-Gracia A."/>
            <person name="Saranga D.J."/>
            <person name="Sato H."/>
            <person name="Schaeffer S.W."/>
            <person name="Schatz M.C."/>
            <person name="Schlenke T."/>
            <person name="Schwartz R."/>
            <person name="Segarra C."/>
            <person name="Singh R.S."/>
            <person name="Sirot L."/>
            <person name="Sirota M."/>
            <person name="Sisneros N.B."/>
            <person name="Smith C.D."/>
            <person name="Smith T.F."/>
            <person name="Spieth J."/>
            <person name="Stage D.E."/>
            <person name="Stark A."/>
            <person name="Stephan W."/>
            <person name="Strausberg R.L."/>
            <person name="Strempel S."/>
            <person name="Sturgill D."/>
            <person name="Sutton G."/>
            <person name="Sutton G.G."/>
            <person name="Tao W."/>
            <person name="Teichmann S."/>
            <person name="Tobari Y.N."/>
            <person name="Tomimura Y."/>
            <person name="Tsolas J.M."/>
            <person name="Valente V.L."/>
            <person name="Venter E."/>
            <person name="Venter J.C."/>
            <person name="Vicario S."/>
            <person name="Vieira F.G."/>
            <person name="Vilella A.J."/>
            <person name="Villasante A."/>
            <person name="Walenz B."/>
            <person name="Wang J."/>
            <person name="Wasserman M."/>
            <person name="Watts T."/>
            <person name="Wilson D."/>
            <person name="Wilson R.K."/>
            <person name="Wing R.A."/>
            <person name="Wolfner M.F."/>
            <person name="Wong A."/>
            <person name="Wong G.K."/>
            <person name="Wu C.I."/>
            <person name="Wu G."/>
            <person name="Yamamoto D."/>
            <person name="Yang H.P."/>
            <person name="Yang S.P."/>
            <person name="Yorke J.A."/>
            <person name="Yoshida K."/>
            <person name="Zdobnov E."/>
            <person name="Zhang P."/>
            <person name="Zhang Y."/>
            <person name="Zimin A.V."/>
            <person name="Baldwin J."/>
            <person name="Abdouelleil A."/>
            <person name="Abdulkadir J."/>
            <person name="Abebe A."/>
            <person name="Abera B."/>
            <person name="Abreu J."/>
            <person name="Acer S.C."/>
            <person name="Aftuck L."/>
            <person name="Alexander A."/>
            <person name="An P."/>
            <person name="Anderson E."/>
            <person name="Anderson S."/>
            <person name="Arachi H."/>
            <person name="Azer M."/>
            <person name="Bachantsang P."/>
            <person name="Barry A."/>
            <person name="Bayul T."/>
            <person name="Berlin A."/>
            <person name="Bessette D."/>
            <person name="Bloom T."/>
            <person name="Blye J."/>
            <person name="Boguslavskiy L."/>
            <person name="Bonnet C."/>
            <person name="Boukhgalter B."/>
            <person name="Bourzgui I."/>
            <person name="Brown A."/>
            <person name="Cahill P."/>
            <person name="Channer S."/>
            <person name="Cheshatsang Y."/>
            <person name="Chuda L."/>
            <person name="Citroen M."/>
            <person name="Collymore A."/>
            <person name="Cooke P."/>
            <person name="Costello M."/>
            <person name="D'Aco K."/>
            <person name="Daza R."/>
            <person name="De Haan G."/>
            <person name="DeGray S."/>
            <person name="DeMaso C."/>
            <person name="Dhargay N."/>
            <person name="Dooley K."/>
            <person name="Dooley E."/>
            <person name="Doricent M."/>
            <person name="Dorje P."/>
            <person name="Dorjee K."/>
            <person name="Dupes A."/>
            <person name="Elong R."/>
            <person name="Falk J."/>
            <person name="Farina A."/>
            <person name="Faro S."/>
            <person name="Ferguson D."/>
            <person name="Fisher S."/>
            <person name="Foley C.D."/>
            <person name="Franke A."/>
            <person name="Friedrich D."/>
            <person name="Gadbois L."/>
            <person name="Gearin G."/>
            <person name="Gearin C.R."/>
            <person name="Giannoukos G."/>
            <person name="Goode T."/>
            <person name="Graham J."/>
            <person name="Grandbois E."/>
            <person name="Grewal S."/>
            <person name="Gyaltsen K."/>
            <person name="Hafez N."/>
            <person name="Hagos B."/>
            <person name="Hall J."/>
            <person name="Henson C."/>
            <person name="Hollinger A."/>
            <person name="Honan T."/>
            <person name="Huard M.D."/>
            <person name="Hughes L."/>
            <person name="Hurhula B."/>
            <person name="Husby M.E."/>
            <person name="Kamat A."/>
            <person name="Kanga B."/>
            <person name="Kashin S."/>
            <person name="Khazanovich D."/>
            <person name="Kisner P."/>
            <person name="Lance K."/>
            <person name="Lara M."/>
            <person name="Lee W."/>
            <person name="Lennon N."/>
            <person name="Letendre F."/>
            <person name="LeVine R."/>
            <person name="Lipovsky A."/>
            <person name="Liu X."/>
            <person name="Liu J."/>
            <person name="Liu S."/>
            <person name="Lokyitsang T."/>
            <person name="Lokyitsang Y."/>
            <person name="Lubonja R."/>
            <person name="Lui A."/>
            <person name="MacDonald P."/>
            <person name="Magnisalis V."/>
            <person name="Maru K."/>
            <person name="Matthews C."/>
            <person name="McCusker W."/>
            <person name="McDonough S."/>
            <person name="Mehta T."/>
            <person name="Meldrim J."/>
            <person name="Meneus L."/>
            <person name="Mihai O."/>
            <person name="Mihalev A."/>
            <person name="Mihova T."/>
            <person name="Mittelman R."/>
            <person name="Mlenga V."/>
            <person name="Montmayeur A."/>
            <person name="Mulrain L."/>
            <person name="Navidi A."/>
            <person name="Naylor J."/>
            <person name="Negash T."/>
            <person name="Nguyen T."/>
            <person name="Nguyen N."/>
            <person name="Nicol R."/>
            <person name="Norbu C."/>
            <person name="Norbu N."/>
            <person name="Novod N."/>
            <person name="O'Neill B."/>
            <person name="Osman S."/>
            <person name="Markiewicz E."/>
            <person name="Oyono O.L."/>
            <person name="Patti C."/>
            <person name="Phunkhang P."/>
            <person name="Pierre F."/>
            <person name="Priest M."/>
            <person name="Raghuraman S."/>
            <person name="Rege F."/>
            <person name="Reyes R."/>
            <person name="Rise C."/>
            <person name="Rogov P."/>
            <person name="Ross K."/>
            <person name="Ryan E."/>
            <person name="Settipalli S."/>
            <person name="Shea T."/>
            <person name="Sherpa N."/>
            <person name="Shi L."/>
            <person name="Shih D."/>
            <person name="Sparrow T."/>
            <person name="Spaulding J."/>
            <person name="Stalker J."/>
            <person name="Stange-Thomann N."/>
            <person name="Stavropoulos S."/>
            <person name="Stone C."/>
            <person name="Strader C."/>
            <person name="Tesfaye S."/>
            <person name="Thomson T."/>
            <person name="Thoulutsang Y."/>
            <person name="Thoulutsang D."/>
            <person name="Topham K."/>
            <person name="Topping I."/>
            <person name="Tsamla T."/>
            <person name="Vassiliev H."/>
            <person name="Vo A."/>
            <person name="Wangchuk T."/>
            <person name="Wangdi T."/>
            <person name="Weiand M."/>
            <person name="Wilkinson J."/>
            <person name="Wilson A."/>
            <person name="Yadav S."/>
            <person name="Young G."/>
            <person name="Yu Q."/>
            <person name="Zembek L."/>
            <person name="Zhong D."/>
            <person name="Zimmer A."/>
            <person name="Zwirko Z."/>
            <person name="Jaffe D.B."/>
            <person name="Alvarez P."/>
            <person name="Brockman W."/>
            <person name="Butler J."/>
            <person name="Chin C."/>
            <person name="Gnerre S."/>
            <person name="Grabherr M."/>
            <person name="Kleber M."/>
            <person name="Mauceli E."/>
            <person name="MacCallum I."/>
        </authorList>
    </citation>
    <scope>NUCLEOTIDE SEQUENCE [LARGE SCALE GENOMIC DNA]</scope>
    <source>
        <strain evidence="2">Tucson 14030-0811.24</strain>
    </source>
</reference>
<dbReference type="InterPro" id="IPR010512">
    <property type="entry name" value="DUF1091"/>
</dbReference>
<dbReference type="PANTHER" id="PTHR20898:SF0">
    <property type="entry name" value="DAEDALUS ON 3-RELATED"/>
    <property type="match status" value="1"/>
</dbReference>
<dbReference type="SMART" id="SM00697">
    <property type="entry name" value="DM8"/>
    <property type="match status" value="1"/>
</dbReference>
<dbReference type="PANTHER" id="PTHR20898">
    <property type="entry name" value="DAEDALUS ON 3-RELATED-RELATED"/>
    <property type="match status" value="1"/>
</dbReference>
<dbReference type="KEGG" id="dwi:26530165"/>